<organism evidence="3 4">
    <name type="scientific">Sulfuracidifex metallicus DSM 6482 = JCM 9184</name>
    <dbReference type="NCBI Taxonomy" id="523847"/>
    <lineage>
        <taxon>Archaea</taxon>
        <taxon>Thermoproteota</taxon>
        <taxon>Thermoprotei</taxon>
        <taxon>Sulfolobales</taxon>
        <taxon>Sulfolobaceae</taxon>
        <taxon>Sulfuracidifex</taxon>
    </lineage>
</organism>
<accession>A0A6A9QJB8</accession>
<sequence length="140" mass="14737">MFKTIVVGYDGSEQAKKALGVGKTLAKLTSGKLLIVSVVNVCFAYDSSTLPLNDSIKAMKEKALNDVNSAVEEAKKEGLEAEGIVTEGDPASTLIDIAEKRGGDLIVTGNRGLSKLKRAVLGSVSFNVVEMSKVPVLIVK</sequence>
<dbReference type="Gene3D" id="3.40.50.620">
    <property type="entry name" value="HUPs"/>
    <property type="match status" value="1"/>
</dbReference>
<dbReference type="PANTHER" id="PTHR46268:SF25">
    <property type="entry name" value="USPA DOMAIN PROTEIN"/>
    <property type="match status" value="1"/>
</dbReference>
<dbReference type="RefSeq" id="WP_054838378.1">
    <property type="nucleotide sequence ID" value="NZ_BBBY01000008.1"/>
</dbReference>
<proteinExistence type="inferred from homology"/>
<dbReference type="EMBL" id="WGGD01000005">
    <property type="protein sequence ID" value="MUN29377.1"/>
    <property type="molecule type" value="Genomic_DNA"/>
</dbReference>
<comment type="caution">
    <text evidence="3">The sequence shown here is derived from an EMBL/GenBank/DDBJ whole genome shotgun (WGS) entry which is preliminary data.</text>
</comment>
<gene>
    <name evidence="3" type="ORF">GC250_08000</name>
</gene>
<comment type="similarity">
    <text evidence="1">Belongs to the universal stress protein A family.</text>
</comment>
<dbReference type="PRINTS" id="PR01438">
    <property type="entry name" value="UNVRSLSTRESS"/>
</dbReference>
<feature type="domain" description="UspA" evidence="2">
    <location>
        <begin position="1"/>
        <end position="140"/>
    </location>
</feature>
<protein>
    <submittedName>
        <fullName evidence="3">Universal stress protein</fullName>
    </submittedName>
</protein>
<evidence type="ECO:0000313" key="4">
    <source>
        <dbReference type="Proteomes" id="UP000470772"/>
    </source>
</evidence>
<dbReference type="InterPro" id="IPR006016">
    <property type="entry name" value="UspA"/>
</dbReference>
<dbReference type="PANTHER" id="PTHR46268">
    <property type="entry name" value="STRESS RESPONSE PROTEIN NHAX"/>
    <property type="match status" value="1"/>
</dbReference>
<dbReference type="Pfam" id="PF00582">
    <property type="entry name" value="Usp"/>
    <property type="match status" value="1"/>
</dbReference>
<dbReference type="InterPro" id="IPR014729">
    <property type="entry name" value="Rossmann-like_a/b/a_fold"/>
</dbReference>
<dbReference type="SUPFAM" id="SSF52402">
    <property type="entry name" value="Adenine nucleotide alpha hydrolases-like"/>
    <property type="match status" value="1"/>
</dbReference>
<name>A0A6A9QJB8_SULME</name>
<dbReference type="OrthoDB" id="105697at2157"/>
<evidence type="ECO:0000259" key="2">
    <source>
        <dbReference type="Pfam" id="PF00582"/>
    </source>
</evidence>
<keyword evidence="4" id="KW-1185">Reference proteome</keyword>
<dbReference type="AlphaFoldDB" id="A0A6A9QJB8"/>
<dbReference type="InterPro" id="IPR006015">
    <property type="entry name" value="Universal_stress_UspA"/>
</dbReference>
<reference evidence="3 4" key="1">
    <citation type="submission" date="2019-10" db="EMBL/GenBank/DDBJ databases">
        <title>Sequencing and Assembly of Multiple Reported Metal-Biooxidizing Members of the Extremely Thermoacidophilic Archaeal Family Sulfolobaceae.</title>
        <authorList>
            <person name="Counts J.A."/>
            <person name="Kelly R.M."/>
        </authorList>
    </citation>
    <scope>NUCLEOTIDE SEQUENCE [LARGE SCALE GENOMIC DNA]</scope>
    <source>
        <strain evidence="3 4">DSM 6482</strain>
    </source>
</reference>
<evidence type="ECO:0000313" key="3">
    <source>
        <dbReference type="EMBL" id="MUN29377.1"/>
    </source>
</evidence>
<dbReference type="Proteomes" id="UP000470772">
    <property type="component" value="Unassembled WGS sequence"/>
</dbReference>
<dbReference type="CDD" id="cd00293">
    <property type="entry name" value="USP-like"/>
    <property type="match status" value="1"/>
</dbReference>
<evidence type="ECO:0000256" key="1">
    <source>
        <dbReference type="ARBA" id="ARBA00008791"/>
    </source>
</evidence>